<feature type="domain" description="Peptidase M16 C-terminal" evidence="1">
    <location>
        <begin position="182"/>
        <end position="355"/>
    </location>
</feature>
<dbReference type="InterPro" id="IPR050626">
    <property type="entry name" value="Peptidase_M16"/>
</dbReference>
<dbReference type="SUPFAM" id="SSF63411">
    <property type="entry name" value="LuxS/MPP-like metallohydrolase"/>
    <property type="match status" value="2"/>
</dbReference>
<proteinExistence type="predicted"/>
<dbReference type="Proteomes" id="UP000052013">
    <property type="component" value="Unassembled WGS sequence"/>
</dbReference>
<protein>
    <submittedName>
        <fullName evidence="2">Peptidase M16 domain-containing protein</fullName>
    </submittedName>
</protein>
<dbReference type="AlphaFoldDB" id="A0A0R1SUN8"/>
<dbReference type="PATRIC" id="fig|1423739.3.peg.2294"/>
<accession>A0A0R1SUN8</accession>
<gene>
    <name evidence="2" type="ORF">FC85_GL002205</name>
</gene>
<dbReference type="Pfam" id="PF05193">
    <property type="entry name" value="Peptidase_M16_C"/>
    <property type="match status" value="1"/>
</dbReference>
<evidence type="ECO:0000313" key="2">
    <source>
        <dbReference type="EMBL" id="KRL68987.1"/>
    </source>
</evidence>
<dbReference type="GO" id="GO:0046872">
    <property type="term" value="F:metal ion binding"/>
    <property type="evidence" value="ECO:0007669"/>
    <property type="project" value="InterPro"/>
</dbReference>
<dbReference type="NCBIfam" id="NF047422">
    <property type="entry name" value="YfmF_fam"/>
    <property type="match status" value="1"/>
</dbReference>
<dbReference type="EMBL" id="AZEY01000020">
    <property type="protein sequence ID" value="KRL68987.1"/>
    <property type="molecule type" value="Genomic_DNA"/>
</dbReference>
<dbReference type="Gene3D" id="3.30.830.10">
    <property type="entry name" value="Metalloenzyme, LuxS/M16 peptidase-like"/>
    <property type="match status" value="2"/>
</dbReference>
<dbReference type="InterPro" id="IPR007863">
    <property type="entry name" value="Peptidase_M16_C"/>
</dbReference>
<evidence type="ECO:0000313" key="3">
    <source>
        <dbReference type="Proteomes" id="UP000052013"/>
    </source>
</evidence>
<evidence type="ECO:0000259" key="1">
    <source>
        <dbReference type="Pfam" id="PF05193"/>
    </source>
</evidence>
<dbReference type="RefSeq" id="WP_057863844.1">
    <property type="nucleotide sequence ID" value="NZ_AZEY01000020.1"/>
</dbReference>
<organism evidence="2 3">
    <name type="scientific">Lentilactobacillus diolivorans DSM 14421</name>
    <dbReference type="NCBI Taxonomy" id="1423739"/>
    <lineage>
        <taxon>Bacteria</taxon>
        <taxon>Bacillati</taxon>
        <taxon>Bacillota</taxon>
        <taxon>Bacilli</taxon>
        <taxon>Lactobacillales</taxon>
        <taxon>Lactobacillaceae</taxon>
        <taxon>Lentilactobacillus</taxon>
    </lineage>
</organism>
<dbReference type="PANTHER" id="PTHR43690:SF17">
    <property type="entry name" value="PROTEIN YHJJ"/>
    <property type="match status" value="1"/>
</dbReference>
<reference evidence="2 3" key="1">
    <citation type="journal article" date="2015" name="Genome Announc.">
        <title>Expanding the biotechnology potential of lactobacilli through comparative genomics of 213 strains and associated genera.</title>
        <authorList>
            <person name="Sun Z."/>
            <person name="Harris H.M."/>
            <person name="McCann A."/>
            <person name="Guo C."/>
            <person name="Argimon S."/>
            <person name="Zhang W."/>
            <person name="Yang X."/>
            <person name="Jeffery I.B."/>
            <person name="Cooney J.C."/>
            <person name="Kagawa T.F."/>
            <person name="Liu W."/>
            <person name="Song Y."/>
            <person name="Salvetti E."/>
            <person name="Wrobel A."/>
            <person name="Rasinkangas P."/>
            <person name="Parkhill J."/>
            <person name="Rea M.C."/>
            <person name="O'Sullivan O."/>
            <person name="Ritari J."/>
            <person name="Douillard F.P."/>
            <person name="Paul Ross R."/>
            <person name="Yang R."/>
            <person name="Briner A.E."/>
            <person name="Felis G.E."/>
            <person name="de Vos W.M."/>
            <person name="Barrangou R."/>
            <person name="Klaenhammer T.R."/>
            <person name="Caufield P.W."/>
            <person name="Cui Y."/>
            <person name="Zhang H."/>
            <person name="O'Toole P.W."/>
        </authorList>
    </citation>
    <scope>NUCLEOTIDE SEQUENCE [LARGE SCALE GENOMIC DNA]</scope>
    <source>
        <strain evidence="2 3">DSM 14421</strain>
    </source>
</reference>
<comment type="caution">
    <text evidence="2">The sequence shown here is derived from an EMBL/GenBank/DDBJ whole genome shotgun (WGS) entry which is preliminary data.</text>
</comment>
<name>A0A0R1SUN8_9LACO</name>
<dbReference type="PANTHER" id="PTHR43690">
    <property type="entry name" value="NARDILYSIN"/>
    <property type="match status" value="1"/>
</dbReference>
<dbReference type="InterPro" id="IPR011249">
    <property type="entry name" value="Metalloenz_LuxS/M16"/>
</dbReference>
<sequence>MEYQVANGVKLRTIHTTKFKNTKILINFTFPAHSQNYGKLAMLAELLQNCSAKYHSELLVSRQLSRMYGASYGVTVLRYGNQHTLQIKISFPNDKYLPSKERLMTEILEFLEEMIEKPYISGVGFNQAYFEIHQNNLVNYLNSIADNKEYYAVLKLQKLYYPNDPDHGNFLLGSGREISELDSKSLYSFYQQVMKTSAITILVAGEIDDQEVLQGVEHFRYFVDRPVTKYELRVMPQPVESLQSANEKIDGSQSILNVGYELPVYFGDEQYFPAVIFNQLFGSSTRSLLFTNVREKASLAYDIHSSYNSLAGIVTVQAGIDYQNEQQVLELIPAQITKLLHGDYSDQLMDGVKQSMINQHRSEADHLSAVIEKRYIQQIMNIDYPDTVWEERINSVTKDDIKKIAAKVKLRAIFALNSQGANNENNSLS</sequence>
<dbReference type="STRING" id="1423739.FC85_GL002205"/>